<evidence type="ECO:0000313" key="1">
    <source>
        <dbReference type="EMBL" id="MBA6411795.1"/>
    </source>
</evidence>
<accession>A0A7W2TTR4</accession>
<protein>
    <submittedName>
        <fullName evidence="1">Glucose-inhibited division protein B</fullName>
    </submittedName>
</protein>
<gene>
    <name evidence="1" type="ORF">H2508_01560</name>
</gene>
<dbReference type="EMBL" id="JACFXU010000013">
    <property type="protein sequence ID" value="MBA6411795.1"/>
    <property type="molecule type" value="Genomic_DNA"/>
</dbReference>
<organism evidence="1 2">
    <name type="scientific">Sediminihaliea albiluteola</name>
    <dbReference type="NCBI Taxonomy" id="2758564"/>
    <lineage>
        <taxon>Bacteria</taxon>
        <taxon>Pseudomonadati</taxon>
        <taxon>Pseudomonadota</taxon>
        <taxon>Gammaproteobacteria</taxon>
        <taxon>Cellvibrionales</taxon>
        <taxon>Halieaceae</taxon>
        <taxon>Sediminihaliea</taxon>
    </lineage>
</organism>
<proteinExistence type="predicted"/>
<dbReference type="RefSeq" id="WP_182168652.1">
    <property type="nucleotide sequence ID" value="NZ_JACFXU010000013.1"/>
</dbReference>
<dbReference type="AlphaFoldDB" id="A0A7W2TTR4"/>
<dbReference type="Proteomes" id="UP000539350">
    <property type="component" value="Unassembled WGS sequence"/>
</dbReference>
<comment type="caution">
    <text evidence="1">The sequence shown here is derived from an EMBL/GenBank/DDBJ whole genome shotgun (WGS) entry which is preliminary data.</text>
</comment>
<keyword evidence="2" id="KW-1185">Reference proteome</keyword>
<evidence type="ECO:0000313" key="2">
    <source>
        <dbReference type="Proteomes" id="UP000539350"/>
    </source>
</evidence>
<sequence>MIHFQSFANAPLRLIAAIAIVLLASFLLACDGQTKAKQVSLSVLVASQSDYDDSQVITTGVVRRFEEPLHYWIEDEDLNRVEVFPHDKIAPYLGEVVELEGRFLFSATAGRRLTLTEIKQR</sequence>
<name>A0A7W2TTR4_9GAMM</name>
<reference evidence="1 2" key="1">
    <citation type="submission" date="2020-07" db="EMBL/GenBank/DDBJ databases">
        <title>Halieaceae bacterium, F7430, whole genome shotgun sequencing project.</title>
        <authorList>
            <person name="Jiang S."/>
            <person name="Liu Z.W."/>
            <person name="Du Z.J."/>
        </authorList>
    </citation>
    <scope>NUCLEOTIDE SEQUENCE [LARGE SCALE GENOMIC DNA]</scope>
    <source>
        <strain evidence="1 2">F7430</strain>
    </source>
</reference>